<organism evidence="12 13">
    <name type="scientific">Methylophaga lonarensis MPL</name>
    <dbReference type="NCBI Taxonomy" id="1286106"/>
    <lineage>
        <taxon>Bacteria</taxon>
        <taxon>Pseudomonadati</taxon>
        <taxon>Pseudomonadota</taxon>
        <taxon>Gammaproteobacteria</taxon>
        <taxon>Thiotrichales</taxon>
        <taxon>Piscirickettsiaceae</taxon>
        <taxon>Methylophaga</taxon>
    </lineage>
</organism>
<dbReference type="Gene3D" id="3.40.1170.60">
    <property type="match status" value="1"/>
</dbReference>
<evidence type="ECO:0000256" key="8">
    <source>
        <dbReference type="ARBA" id="ARBA00022842"/>
    </source>
</evidence>
<dbReference type="InterPro" id="IPR017961">
    <property type="entry name" value="DNA_pol_Y-fam_little_finger"/>
</dbReference>
<evidence type="ECO:0000256" key="7">
    <source>
        <dbReference type="ARBA" id="ARBA00022763"/>
    </source>
</evidence>
<evidence type="ECO:0000256" key="4">
    <source>
        <dbReference type="ARBA" id="ARBA00022695"/>
    </source>
</evidence>
<dbReference type="RefSeq" id="WP_009726959.1">
    <property type="nucleotide sequence ID" value="NZ_APHR01000054.1"/>
</dbReference>
<dbReference type="GO" id="GO:0009432">
    <property type="term" value="P:SOS response"/>
    <property type="evidence" value="ECO:0007669"/>
    <property type="project" value="TreeGrafter"/>
</dbReference>
<comment type="caution">
    <text evidence="12">The sequence shown here is derived from an EMBL/GenBank/DDBJ whole genome shotgun (WGS) entry which is preliminary data.</text>
</comment>
<name>M7PF21_9GAMM</name>
<dbReference type="PATRIC" id="fig|1286106.3.peg.1991"/>
<dbReference type="eggNOG" id="COG0389">
    <property type="taxonomic scope" value="Bacteria"/>
</dbReference>
<proteinExistence type="inferred from homology"/>
<feature type="domain" description="UmuC" evidence="11">
    <location>
        <begin position="10"/>
        <end position="191"/>
    </location>
</feature>
<dbReference type="InterPro" id="IPR050116">
    <property type="entry name" value="DNA_polymerase-Y"/>
</dbReference>
<protein>
    <submittedName>
        <fullName evidence="12">DNA-directed DNA polymerase</fullName>
    </submittedName>
</protein>
<comment type="similarity">
    <text evidence="1">Belongs to the DNA polymerase type-Y family.</text>
</comment>
<evidence type="ECO:0000313" key="12">
    <source>
        <dbReference type="EMBL" id="EMR12500.1"/>
    </source>
</evidence>
<dbReference type="Pfam" id="PF00817">
    <property type="entry name" value="IMS"/>
    <property type="match status" value="1"/>
</dbReference>
<dbReference type="FunFam" id="3.40.1170.60:FF:000003">
    <property type="entry name" value="DNA polymerase eta"/>
    <property type="match status" value="1"/>
</dbReference>
<dbReference type="PROSITE" id="PS50173">
    <property type="entry name" value="UMUC"/>
    <property type="match status" value="1"/>
</dbReference>
<dbReference type="SUPFAM" id="SSF56672">
    <property type="entry name" value="DNA/RNA polymerases"/>
    <property type="match status" value="1"/>
</dbReference>
<sequence>MNVSIWPKMIALVDMNCFFAAIEQRDHHAWRGQAVAVTNGRLGSTIITCSYEARAFGVHTGMRLREARQYCPGLIQAPSRPQVYAATSTAIMHALQQITPDLEVFSVDEAFLDLTRCQQLYQGPRDIGQRIKQLVKQASGGLLCSVGISGDKTTAKFAAKRRKPDGLTIIHPEDAARVLAPYPVTELSGINKGIASFLRRYGVVLCGDMHKIPISILAQRYGNPGRRIWLMAQGLDPDKVQPQNRAPKSIGHGKVMPPETKDKRLILVYLQHMSEKVAGRLRQHQMQAEWFFIGIKTSNGWLKQTLSSGFYTDDGRLIYKMCRQFIHQCWQGQGVWQVQVTALSPRQGQQYDLFMNFDEQRARHEINEAIDSINQRFGEFAVAPASLLERSEMPNVIAPAWQPSGHRKTV</sequence>
<dbReference type="GO" id="GO:0006281">
    <property type="term" value="P:DNA repair"/>
    <property type="evidence" value="ECO:0007669"/>
    <property type="project" value="UniProtKB-KW"/>
</dbReference>
<dbReference type="PANTHER" id="PTHR11076:SF33">
    <property type="entry name" value="DNA POLYMERASE KAPPA"/>
    <property type="match status" value="1"/>
</dbReference>
<evidence type="ECO:0000256" key="5">
    <source>
        <dbReference type="ARBA" id="ARBA00022705"/>
    </source>
</evidence>
<dbReference type="GO" id="GO:0005829">
    <property type="term" value="C:cytosol"/>
    <property type="evidence" value="ECO:0007669"/>
    <property type="project" value="TreeGrafter"/>
</dbReference>
<keyword evidence="9 12" id="KW-0239">DNA-directed DNA polymerase</keyword>
<keyword evidence="10" id="KW-0234">DNA repair</keyword>
<dbReference type="EMBL" id="APHR01000054">
    <property type="protein sequence ID" value="EMR12500.1"/>
    <property type="molecule type" value="Genomic_DNA"/>
</dbReference>
<dbReference type="Proteomes" id="UP000012019">
    <property type="component" value="Unassembled WGS sequence"/>
</dbReference>
<dbReference type="Gene3D" id="1.10.150.20">
    <property type="entry name" value="5' to 3' exonuclease, C-terminal subdomain"/>
    <property type="match status" value="1"/>
</dbReference>
<evidence type="ECO:0000256" key="6">
    <source>
        <dbReference type="ARBA" id="ARBA00022723"/>
    </source>
</evidence>
<dbReference type="InterPro" id="IPR043502">
    <property type="entry name" value="DNA/RNA_pol_sf"/>
</dbReference>
<dbReference type="STRING" id="1286106.MPL1_09947"/>
<dbReference type="SUPFAM" id="SSF100879">
    <property type="entry name" value="Lesion bypass DNA polymerase (Y-family), little finger domain"/>
    <property type="match status" value="1"/>
</dbReference>
<evidence type="ECO:0000313" key="13">
    <source>
        <dbReference type="Proteomes" id="UP000012019"/>
    </source>
</evidence>
<evidence type="ECO:0000256" key="10">
    <source>
        <dbReference type="ARBA" id="ARBA00023204"/>
    </source>
</evidence>
<dbReference type="GO" id="GO:0003887">
    <property type="term" value="F:DNA-directed DNA polymerase activity"/>
    <property type="evidence" value="ECO:0007669"/>
    <property type="project" value="UniProtKB-KW"/>
</dbReference>
<keyword evidence="4" id="KW-0548">Nucleotidyltransferase</keyword>
<dbReference type="GO" id="GO:0046872">
    <property type="term" value="F:metal ion binding"/>
    <property type="evidence" value="ECO:0007669"/>
    <property type="project" value="UniProtKB-KW"/>
</dbReference>
<reference evidence="12" key="1">
    <citation type="journal article" date="2013" name="Genome Announc.">
        <title>Draft Genome Sequence of Methylophaga lonarensis MPLT, a Haloalkaliphilic (Non-Methane-Utilizing) Methylotroph.</title>
        <authorList>
            <person name="Shetty S.A."/>
            <person name="Marathe N.P."/>
            <person name="Munot H."/>
            <person name="Antony C.P."/>
            <person name="Dhotre D.P."/>
            <person name="Murrell J.C."/>
            <person name="Shouche Y.S."/>
        </authorList>
    </citation>
    <scope>NUCLEOTIDE SEQUENCE [LARGE SCALE GENOMIC DNA]</scope>
    <source>
        <strain evidence="12">MPL</strain>
    </source>
</reference>
<evidence type="ECO:0000256" key="1">
    <source>
        <dbReference type="ARBA" id="ARBA00010945"/>
    </source>
</evidence>
<accession>M7PF21</accession>
<dbReference type="CDD" id="cd03586">
    <property type="entry name" value="PolY_Pol_IV_kappa"/>
    <property type="match status" value="1"/>
</dbReference>
<dbReference type="GO" id="GO:0042276">
    <property type="term" value="P:error-prone translesion synthesis"/>
    <property type="evidence" value="ECO:0007669"/>
    <property type="project" value="TreeGrafter"/>
</dbReference>
<keyword evidence="13" id="KW-1185">Reference proteome</keyword>
<keyword evidence="3" id="KW-0808">Transferase</keyword>
<keyword evidence="8" id="KW-0460">Magnesium</keyword>
<evidence type="ECO:0000256" key="9">
    <source>
        <dbReference type="ARBA" id="ARBA00022932"/>
    </source>
</evidence>
<dbReference type="InterPro" id="IPR022880">
    <property type="entry name" value="DNApol_IV"/>
</dbReference>
<evidence type="ECO:0000259" key="11">
    <source>
        <dbReference type="PROSITE" id="PS50173"/>
    </source>
</evidence>
<keyword evidence="5" id="KW-0235">DNA replication</keyword>
<dbReference type="PANTHER" id="PTHR11076">
    <property type="entry name" value="DNA REPAIR POLYMERASE UMUC / TRANSFERASE FAMILY MEMBER"/>
    <property type="match status" value="1"/>
</dbReference>
<keyword evidence="2" id="KW-0515">Mutator protein</keyword>
<dbReference type="GO" id="GO:0003684">
    <property type="term" value="F:damaged DNA binding"/>
    <property type="evidence" value="ECO:0007669"/>
    <property type="project" value="InterPro"/>
</dbReference>
<dbReference type="Gene3D" id="3.30.1490.100">
    <property type="entry name" value="DNA polymerase, Y-family, little finger domain"/>
    <property type="match status" value="1"/>
</dbReference>
<dbReference type="Gene3D" id="3.30.70.270">
    <property type="match status" value="1"/>
</dbReference>
<dbReference type="GO" id="GO:0006260">
    <property type="term" value="P:DNA replication"/>
    <property type="evidence" value="ECO:0007669"/>
    <property type="project" value="UniProtKB-KW"/>
</dbReference>
<dbReference type="AlphaFoldDB" id="M7PF21"/>
<keyword evidence="6" id="KW-0479">Metal-binding</keyword>
<dbReference type="InterPro" id="IPR043128">
    <property type="entry name" value="Rev_trsase/Diguanyl_cyclase"/>
</dbReference>
<keyword evidence="7" id="KW-0227">DNA damage</keyword>
<evidence type="ECO:0000256" key="2">
    <source>
        <dbReference type="ARBA" id="ARBA00022457"/>
    </source>
</evidence>
<dbReference type="InterPro" id="IPR036775">
    <property type="entry name" value="DNA_pol_Y-fam_lit_finger_sf"/>
</dbReference>
<dbReference type="Pfam" id="PF11799">
    <property type="entry name" value="IMS_C"/>
    <property type="match status" value="1"/>
</dbReference>
<evidence type="ECO:0000256" key="3">
    <source>
        <dbReference type="ARBA" id="ARBA00022679"/>
    </source>
</evidence>
<gene>
    <name evidence="12" type="ORF">MPL1_09947</name>
</gene>
<dbReference type="InterPro" id="IPR001126">
    <property type="entry name" value="UmuC"/>
</dbReference>